<feature type="compositionally biased region" description="Polar residues" evidence="1">
    <location>
        <begin position="118"/>
        <end position="130"/>
    </location>
</feature>
<feature type="region of interest" description="Disordered" evidence="1">
    <location>
        <begin position="247"/>
        <end position="453"/>
    </location>
</feature>
<evidence type="ECO:0000313" key="2">
    <source>
        <dbReference type="EMBL" id="KAL1875469.1"/>
    </source>
</evidence>
<name>A0ABR3XHM5_9PEZI</name>
<accession>A0ABR3XHM5</accession>
<feature type="compositionally biased region" description="Polar residues" evidence="1">
    <location>
        <begin position="392"/>
        <end position="406"/>
    </location>
</feature>
<proteinExistence type="predicted"/>
<feature type="compositionally biased region" description="Basic and acidic residues" evidence="1">
    <location>
        <begin position="434"/>
        <end position="443"/>
    </location>
</feature>
<gene>
    <name evidence="2" type="ORF">Daus18300_003208</name>
</gene>
<feature type="compositionally biased region" description="Low complexity" evidence="1">
    <location>
        <begin position="261"/>
        <end position="283"/>
    </location>
</feature>
<keyword evidence="3" id="KW-1185">Reference proteome</keyword>
<feature type="region of interest" description="Disordered" evidence="1">
    <location>
        <begin position="118"/>
        <end position="140"/>
    </location>
</feature>
<comment type="caution">
    <text evidence="2">The sequence shown here is derived from an EMBL/GenBank/DDBJ whole genome shotgun (WGS) entry which is preliminary data.</text>
</comment>
<reference evidence="2 3" key="1">
    <citation type="journal article" date="2024" name="IMA Fungus">
        <title>IMA Genome - F19 : A genome assembly and annotation guide to empower mycologists, including annotated draft genome sequences of Ceratocystis pirilliformis, Diaporthe australafricana, Fusarium ophioides, Paecilomyces lecythidis, and Sporothrix stenoceras.</title>
        <authorList>
            <person name="Aylward J."/>
            <person name="Wilson A.M."/>
            <person name="Visagie C.M."/>
            <person name="Spraker J."/>
            <person name="Barnes I."/>
            <person name="Buitendag C."/>
            <person name="Ceriani C."/>
            <person name="Del Mar Angel L."/>
            <person name="du Plessis D."/>
            <person name="Fuchs T."/>
            <person name="Gasser K."/>
            <person name="Kramer D."/>
            <person name="Li W."/>
            <person name="Munsamy K."/>
            <person name="Piso A."/>
            <person name="Price J.L."/>
            <person name="Sonnekus B."/>
            <person name="Thomas C."/>
            <person name="van der Nest A."/>
            <person name="van Dijk A."/>
            <person name="van Heerden A."/>
            <person name="van Vuuren N."/>
            <person name="Yilmaz N."/>
            <person name="Duong T.A."/>
            <person name="van der Merwe N.A."/>
            <person name="Wingfield M.J."/>
            <person name="Wingfield B.D."/>
        </authorList>
    </citation>
    <scope>NUCLEOTIDE SEQUENCE [LARGE SCALE GENOMIC DNA]</scope>
    <source>
        <strain evidence="2 3">CMW 18300</strain>
    </source>
</reference>
<feature type="compositionally biased region" description="Basic and acidic residues" evidence="1">
    <location>
        <begin position="285"/>
        <end position="300"/>
    </location>
</feature>
<feature type="compositionally biased region" description="Polar residues" evidence="1">
    <location>
        <begin position="352"/>
        <end position="366"/>
    </location>
</feature>
<organism evidence="2 3">
    <name type="scientific">Diaporthe australafricana</name>
    <dbReference type="NCBI Taxonomy" id="127596"/>
    <lineage>
        <taxon>Eukaryota</taxon>
        <taxon>Fungi</taxon>
        <taxon>Dikarya</taxon>
        <taxon>Ascomycota</taxon>
        <taxon>Pezizomycotina</taxon>
        <taxon>Sordariomycetes</taxon>
        <taxon>Sordariomycetidae</taxon>
        <taxon>Diaporthales</taxon>
        <taxon>Diaporthaceae</taxon>
        <taxon>Diaporthe</taxon>
    </lineage>
</organism>
<dbReference type="Proteomes" id="UP001583177">
    <property type="component" value="Unassembled WGS sequence"/>
</dbReference>
<evidence type="ECO:0000313" key="3">
    <source>
        <dbReference type="Proteomes" id="UP001583177"/>
    </source>
</evidence>
<protein>
    <submittedName>
        <fullName evidence="2">Uncharacterized protein</fullName>
    </submittedName>
</protein>
<evidence type="ECO:0000256" key="1">
    <source>
        <dbReference type="SAM" id="MobiDB-lite"/>
    </source>
</evidence>
<dbReference type="EMBL" id="JAWRVE010000019">
    <property type="protein sequence ID" value="KAL1875469.1"/>
    <property type="molecule type" value="Genomic_DNA"/>
</dbReference>
<sequence length="453" mass="49178">MSSFLIFTCGDRSVLAARPATYEDLLMDIRTHFLVVSSVQNLIVLYQPADGNGTLTNNWVEVDPSAYGAIHNGAELFVNVVHPLTKEYILPMPGQLRSNRLPGKQVQQTDGLGNQIFSRQATGEQQVSTNKPKDSSHRHKHSMLSLELARPGGDAFASGWGAASGRLRRSAKLVPNVKDCKEAIGQTVGESNFYPDDEEEQEQAADNIPGLYQNAPAATSADWATGVANDDGDAFVSEARVLAGGGNDEADFADNITPAQTNGNLTNGELTNGNLTNGDLTNGYHVHDEVSQNPQHRDQNNEASDWSPPRPEYNGYGRPQNPRMAGYPPAQPNFKSFAGSRLRRDPAEVTFGSPQARVQGSTTGWTTMGRKKKTWTNKPLQEDHDDEVGQGSADNSLAGNQQNSWYDPSPPNGFASATGPGDDGRTFKHSNGRAVKDGTDKYRQISRAPSMHW</sequence>